<feature type="region of interest" description="Disordered" evidence="1">
    <location>
        <begin position="85"/>
        <end position="115"/>
    </location>
</feature>
<protein>
    <submittedName>
        <fullName evidence="2">Rna-directed dna polymerase from mobile element jockey-like</fullName>
    </submittedName>
</protein>
<evidence type="ECO:0000313" key="3">
    <source>
        <dbReference type="Proteomes" id="UP000233556"/>
    </source>
</evidence>
<name>A0A2I0ULY2_LIMLA</name>
<reference evidence="3" key="2">
    <citation type="submission" date="2017-12" db="EMBL/GenBank/DDBJ databases">
        <title>Genome sequence of the Bar-tailed Godwit (Limosa lapponica baueri).</title>
        <authorList>
            <person name="Lima N.C.B."/>
            <person name="Parody-Merino A.M."/>
            <person name="Battley P.F."/>
            <person name="Fidler A.E."/>
            <person name="Prosdocimi F."/>
        </authorList>
    </citation>
    <scope>NUCLEOTIDE SEQUENCE [LARGE SCALE GENOMIC DNA]</scope>
</reference>
<dbReference type="EMBL" id="KZ505690">
    <property type="protein sequence ID" value="PKU47051.1"/>
    <property type="molecule type" value="Genomic_DNA"/>
</dbReference>
<evidence type="ECO:0000256" key="1">
    <source>
        <dbReference type="SAM" id="MobiDB-lite"/>
    </source>
</evidence>
<dbReference type="OrthoDB" id="416454at2759"/>
<dbReference type="AlphaFoldDB" id="A0A2I0ULY2"/>
<organism evidence="2 3">
    <name type="scientific">Limosa lapponica baueri</name>
    <dbReference type="NCBI Taxonomy" id="1758121"/>
    <lineage>
        <taxon>Eukaryota</taxon>
        <taxon>Metazoa</taxon>
        <taxon>Chordata</taxon>
        <taxon>Craniata</taxon>
        <taxon>Vertebrata</taxon>
        <taxon>Euteleostomi</taxon>
        <taxon>Archelosauria</taxon>
        <taxon>Archosauria</taxon>
        <taxon>Dinosauria</taxon>
        <taxon>Saurischia</taxon>
        <taxon>Theropoda</taxon>
        <taxon>Coelurosauria</taxon>
        <taxon>Aves</taxon>
        <taxon>Neognathae</taxon>
        <taxon>Neoaves</taxon>
        <taxon>Charadriiformes</taxon>
        <taxon>Scolopacidae</taxon>
        <taxon>Limosa</taxon>
    </lineage>
</organism>
<accession>A0A2I0ULY2</accession>
<keyword evidence="2" id="KW-0695">RNA-directed DNA polymerase</keyword>
<sequence length="115" mass="12234">MFSIFINDLHDGAECTFSEFANDTKLEGVVDTPEGCTATQWDLDRMETGISLSSIKGSAKSCIWREITQVTSIGGQADGKQLCGKVSGSPNGQQVEHEPAAFPCGKEGQQPPGLL</sequence>
<dbReference type="GO" id="GO:0003964">
    <property type="term" value="F:RNA-directed DNA polymerase activity"/>
    <property type="evidence" value="ECO:0007669"/>
    <property type="project" value="UniProtKB-KW"/>
</dbReference>
<gene>
    <name evidence="2" type="ORF">llap_2657</name>
</gene>
<reference evidence="3" key="1">
    <citation type="submission" date="2017-11" db="EMBL/GenBank/DDBJ databases">
        <authorList>
            <person name="Lima N.C."/>
            <person name="Parody-Merino A.M."/>
            <person name="Battley P.F."/>
            <person name="Fidler A.E."/>
            <person name="Prosdocimi F."/>
        </authorList>
    </citation>
    <scope>NUCLEOTIDE SEQUENCE [LARGE SCALE GENOMIC DNA]</scope>
</reference>
<dbReference type="Proteomes" id="UP000233556">
    <property type="component" value="Unassembled WGS sequence"/>
</dbReference>
<proteinExistence type="predicted"/>
<evidence type="ECO:0000313" key="2">
    <source>
        <dbReference type="EMBL" id="PKU47051.1"/>
    </source>
</evidence>
<keyword evidence="2" id="KW-0808">Transferase</keyword>
<keyword evidence="3" id="KW-1185">Reference proteome</keyword>
<keyword evidence="2" id="KW-0548">Nucleotidyltransferase</keyword>